<reference evidence="9" key="1">
    <citation type="submission" date="2014-06" db="EMBL/GenBank/DDBJ databases">
        <authorList>
            <person name="Winans N.J."/>
            <person name="Newell P.D."/>
            <person name="Douglas A.E."/>
        </authorList>
    </citation>
    <scope>NUCLEOTIDE SEQUENCE [LARGE SCALE GENOMIC DNA]</scope>
</reference>
<dbReference type="Pfam" id="PF01029">
    <property type="entry name" value="NusB"/>
    <property type="match status" value="1"/>
</dbReference>
<protein>
    <recommendedName>
        <fullName evidence="6">Transcription antitermination protein NusB</fullName>
    </recommendedName>
    <alternativeName>
        <fullName evidence="6">Antitermination factor NusB</fullName>
    </alternativeName>
</protein>
<gene>
    <name evidence="6" type="primary">nusB</name>
    <name evidence="8" type="ORF">HK26_00995</name>
</gene>
<evidence type="ECO:0000313" key="9">
    <source>
        <dbReference type="Proteomes" id="UP000194931"/>
    </source>
</evidence>
<comment type="function">
    <text evidence="6">Involved in transcription antitermination. Required for transcription of ribosomal RNA (rRNA) genes. Binds specifically to the boxA antiterminator sequence of the ribosomal RNA (rrn) operons.</text>
</comment>
<dbReference type="AlphaFoldDB" id="A0A252BUZ3"/>
<comment type="similarity">
    <text evidence="1 6">Belongs to the NusB family.</text>
</comment>
<dbReference type="GO" id="GO:0005829">
    <property type="term" value="C:cytosol"/>
    <property type="evidence" value="ECO:0007669"/>
    <property type="project" value="TreeGrafter"/>
</dbReference>
<evidence type="ECO:0000256" key="3">
    <source>
        <dbReference type="ARBA" id="ARBA00022884"/>
    </source>
</evidence>
<evidence type="ECO:0000313" key="8">
    <source>
        <dbReference type="EMBL" id="OUJ12726.1"/>
    </source>
</evidence>
<dbReference type="PANTHER" id="PTHR11078">
    <property type="entry name" value="N UTILIZATION SUBSTANCE PROTEIN B-RELATED"/>
    <property type="match status" value="1"/>
</dbReference>
<dbReference type="NCBIfam" id="TIGR01951">
    <property type="entry name" value="nusB"/>
    <property type="match status" value="1"/>
</dbReference>
<dbReference type="GO" id="GO:0031564">
    <property type="term" value="P:transcription antitermination"/>
    <property type="evidence" value="ECO:0007669"/>
    <property type="project" value="UniProtKB-KW"/>
</dbReference>
<name>A0A252BUZ3_9PROT</name>
<organism evidence="8 9">
    <name type="scientific">Acetobacter okinawensis</name>
    <dbReference type="NCBI Taxonomy" id="1076594"/>
    <lineage>
        <taxon>Bacteria</taxon>
        <taxon>Pseudomonadati</taxon>
        <taxon>Pseudomonadota</taxon>
        <taxon>Alphaproteobacteria</taxon>
        <taxon>Acetobacterales</taxon>
        <taxon>Acetobacteraceae</taxon>
        <taxon>Acetobacter</taxon>
    </lineage>
</organism>
<dbReference type="GO" id="GO:0006353">
    <property type="term" value="P:DNA-templated transcription termination"/>
    <property type="evidence" value="ECO:0007669"/>
    <property type="project" value="UniProtKB-UniRule"/>
</dbReference>
<dbReference type="Gene3D" id="1.10.940.10">
    <property type="entry name" value="NusB-like"/>
    <property type="match status" value="1"/>
</dbReference>
<dbReference type="InterPro" id="IPR035926">
    <property type="entry name" value="NusB-like_sf"/>
</dbReference>
<keyword evidence="2 6" id="KW-0889">Transcription antitermination</keyword>
<accession>A0A252BUZ3</accession>
<dbReference type="Proteomes" id="UP000194931">
    <property type="component" value="Unassembled WGS sequence"/>
</dbReference>
<dbReference type="GO" id="GO:0003723">
    <property type="term" value="F:RNA binding"/>
    <property type="evidence" value="ECO:0007669"/>
    <property type="project" value="UniProtKB-UniRule"/>
</dbReference>
<keyword evidence="3 6" id="KW-0694">RNA-binding</keyword>
<dbReference type="InterPro" id="IPR011605">
    <property type="entry name" value="NusB_fam"/>
</dbReference>
<proteinExistence type="inferred from homology"/>
<dbReference type="HAMAP" id="MF_00073">
    <property type="entry name" value="NusB"/>
    <property type="match status" value="1"/>
</dbReference>
<evidence type="ECO:0000256" key="5">
    <source>
        <dbReference type="ARBA" id="ARBA00023163"/>
    </source>
</evidence>
<keyword evidence="9" id="KW-1185">Reference proteome</keyword>
<evidence type="ECO:0000256" key="2">
    <source>
        <dbReference type="ARBA" id="ARBA00022814"/>
    </source>
</evidence>
<keyword evidence="4 6" id="KW-0805">Transcription regulation</keyword>
<dbReference type="SUPFAM" id="SSF48013">
    <property type="entry name" value="NusB-like"/>
    <property type="match status" value="1"/>
</dbReference>
<dbReference type="STRING" id="1236501.GCA_000613865_02997"/>
<evidence type="ECO:0000256" key="1">
    <source>
        <dbReference type="ARBA" id="ARBA00005952"/>
    </source>
</evidence>
<dbReference type="eggNOG" id="COG0781">
    <property type="taxonomic scope" value="Bacteria"/>
</dbReference>
<dbReference type="RefSeq" id="WP_086639103.1">
    <property type="nucleotide sequence ID" value="NZ_JOPJ01000010.1"/>
</dbReference>
<keyword evidence="5 6" id="KW-0804">Transcription</keyword>
<evidence type="ECO:0000259" key="7">
    <source>
        <dbReference type="Pfam" id="PF01029"/>
    </source>
</evidence>
<feature type="domain" description="NusB/RsmB/TIM44" evidence="7">
    <location>
        <begin position="19"/>
        <end position="155"/>
    </location>
</feature>
<dbReference type="InterPro" id="IPR006027">
    <property type="entry name" value="NusB_RsmB_TIM44"/>
</dbReference>
<dbReference type="OrthoDB" id="9797817at2"/>
<dbReference type="EMBL" id="JOPJ01000010">
    <property type="protein sequence ID" value="OUJ12726.1"/>
    <property type="molecule type" value="Genomic_DNA"/>
</dbReference>
<evidence type="ECO:0000256" key="4">
    <source>
        <dbReference type="ARBA" id="ARBA00023015"/>
    </source>
</evidence>
<evidence type="ECO:0000256" key="6">
    <source>
        <dbReference type="HAMAP-Rule" id="MF_00073"/>
    </source>
</evidence>
<dbReference type="PANTHER" id="PTHR11078:SF3">
    <property type="entry name" value="ANTITERMINATION NUSB DOMAIN-CONTAINING PROTEIN"/>
    <property type="match status" value="1"/>
</dbReference>
<sequence>MTGLQDQPKLKAAQRPRTAARVAAVQALFQIEQNGDRPDSVIEQFLIHRFGTTLSGESYEDGRIPEADVALFTSIVKGAVANRSAIEQDIVKTLPSTWPIERLDPVLRALFFAAIAEARHAEVPAAVLINEYMDVAHGFFFGDEPRLVNGVLDTLFKNPTPVEDHDSTTGTPAEE</sequence>
<comment type="caution">
    <text evidence="8">The sequence shown here is derived from an EMBL/GenBank/DDBJ whole genome shotgun (WGS) entry which is preliminary data.</text>
</comment>